<dbReference type="PANTHER" id="PTHR31672:SF13">
    <property type="entry name" value="F-BOX PROTEIN CPR30-LIKE"/>
    <property type="match status" value="1"/>
</dbReference>
<dbReference type="Pfam" id="PF12937">
    <property type="entry name" value="F-box-like"/>
    <property type="match status" value="1"/>
</dbReference>
<dbReference type="InterPro" id="IPR050796">
    <property type="entry name" value="SCF_F-box_component"/>
</dbReference>
<name>A0ABD2ZJS3_9GENT</name>
<proteinExistence type="predicted"/>
<dbReference type="EMBL" id="JBJUIK010000008">
    <property type="protein sequence ID" value="KAL3519583.1"/>
    <property type="molecule type" value="Genomic_DNA"/>
</dbReference>
<dbReference type="InterPro" id="IPR036047">
    <property type="entry name" value="F-box-like_dom_sf"/>
</dbReference>
<dbReference type="PROSITE" id="PS50181">
    <property type="entry name" value="FBOX"/>
    <property type="match status" value="1"/>
</dbReference>
<reference evidence="2 3" key="1">
    <citation type="submission" date="2024-11" db="EMBL/GenBank/DDBJ databases">
        <title>A near-complete genome assembly of Cinchona calisaya.</title>
        <authorList>
            <person name="Lian D.C."/>
            <person name="Zhao X.W."/>
            <person name="Wei L."/>
        </authorList>
    </citation>
    <scope>NUCLEOTIDE SEQUENCE [LARGE SCALE GENOMIC DNA]</scope>
    <source>
        <tissue evidence="2">Nenye</tissue>
    </source>
</reference>
<dbReference type="AlphaFoldDB" id="A0ABD2ZJS3"/>
<feature type="domain" description="F-box" evidence="1">
    <location>
        <begin position="39"/>
        <end position="85"/>
    </location>
</feature>
<protein>
    <recommendedName>
        <fullName evidence="1">F-box domain-containing protein</fullName>
    </recommendedName>
</protein>
<keyword evidence="3" id="KW-1185">Reference proteome</keyword>
<evidence type="ECO:0000313" key="2">
    <source>
        <dbReference type="EMBL" id="KAL3519583.1"/>
    </source>
</evidence>
<dbReference type="CDD" id="cd22157">
    <property type="entry name" value="F-box_AtFBW1-like"/>
    <property type="match status" value="1"/>
</dbReference>
<dbReference type="SMART" id="SM00256">
    <property type="entry name" value="FBOX"/>
    <property type="match status" value="1"/>
</dbReference>
<sequence length="505" mass="57982">MLKFCRIINRAAVALTNTTTKRLNLDLPDDEILQEMNTKMLKLDLPDEILQDIFSRLPAKYVLRCASVCRRWERLIMSDNDFALSHYQKQSCSSSRRGPSPPPTTILVEIRKYHIWSQLIVDLKDLADTKKRLYSFDAPPPPVGETIKVRDKKVVKLCPEAEYRHPEADEEEDESTALFMSFSSCGLVVFYHHNLYDKPFSSYFIILNPITGHKLKVKLAPNNNNNSIRGLIYGIFFHPVLNELCLLLGQVPHKPQSPPGNDPRRLRLRYALEFKLLNLGPSPSRWRNIPTRLEEKHNQPRLNSYGVVPPVVLDDVLYWINGSYEDIYSERDYLTWPNACQETISAFDIKSQEFHFLPHPGPVCQDSEHATFKHRALKLIGRHNNGNYGGLLSLLEDSAREGVFNIWSFNNNVNIADISSSNQWDLWTKRYTFKYFCNLRAEFFEPIALLEDGGLLLMNWWGKGLLVHDMKLGTTQLLETKGDDGVTVEASMCAHTHTFFSPNGA</sequence>
<dbReference type="Gene3D" id="1.20.1280.50">
    <property type="match status" value="1"/>
</dbReference>
<gene>
    <name evidence="2" type="ORF">ACH5RR_017732</name>
</gene>
<dbReference type="SUPFAM" id="SSF81383">
    <property type="entry name" value="F-box domain"/>
    <property type="match status" value="1"/>
</dbReference>
<accession>A0ABD2ZJS3</accession>
<evidence type="ECO:0000259" key="1">
    <source>
        <dbReference type="PROSITE" id="PS50181"/>
    </source>
</evidence>
<comment type="caution">
    <text evidence="2">The sequence shown here is derived from an EMBL/GenBank/DDBJ whole genome shotgun (WGS) entry which is preliminary data.</text>
</comment>
<dbReference type="PANTHER" id="PTHR31672">
    <property type="entry name" value="BNACNNG10540D PROTEIN"/>
    <property type="match status" value="1"/>
</dbReference>
<organism evidence="2 3">
    <name type="scientific">Cinchona calisaya</name>
    <dbReference type="NCBI Taxonomy" id="153742"/>
    <lineage>
        <taxon>Eukaryota</taxon>
        <taxon>Viridiplantae</taxon>
        <taxon>Streptophyta</taxon>
        <taxon>Embryophyta</taxon>
        <taxon>Tracheophyta</taxon>
        <taxon>Spermatophyta</taxon>
        <taxon>Magnoliopsida</taxon>
        <taxon>eudicotyledons</taxon>
        <taxon>Gunneridae</taxon>
        <taxon>Pentapetalae</taxon>
        <taxon>asterids</taxon>
        <taxon>lamiids</taxon>
        <taxon>Gentianales</taxon>
        <taxon>Rubiaceae</taxon>
        <taxon>Cinchonoideae</taxon>
        <taxon>Cinchoneae</taxon>
        <taxon>Cinchona</taxon>
    </lineage>
</organism>
<dbReference type="Proteomes" id="UP001630127">
    <property type="component" value="Unassembled WGS sequence"/>
</dbReference>
<evidence type="ECO:0000313" key="3">
    <source>
        <dbReference type="Proteomes" id="UP001630127"/>
    </source>
</evidence>
<dbReference type="InterPro" id="IPR001810">
    <property type="entry name" value="F-box_dom"/>
</dbReference>